<feature type="chain" id="PRO_5041936357" evidence="1">
    <location>
        <begin position="22"/>
        <end position="748"/>
    </location>
</feature>
<keyword evidence="1" id="KW-0732">Signal</keyword>
<reference evidence="2" key="1">
    <citation type="submission" date="2022-07" db="EMBL/GenBank/DDBJ databases">
        <title>Genome Sequence of Leucocoprinus birnbaumii.</title>
        <authorList>
            <person name="Buettner E."/>
        </authorList>
    </citation>
    <scope>NUCLEOTIDE SEQUENCE</scope>
    <source>
        <strain evidence="2">VT141</strain>
    </source>
</reference>
<gene>
    <name evidence="2" type="ORF">NP233_g3568</name>
</gene>
<evidence type="ECO:0000313" key="2">
    <source>
        <dbReference type="EMBL" id="KAJ3571721.1"/>
    </source>
</evidence>
<feature type="signal peptide" evidence="1">
    <location>
        <begin position="1"/>
        <end position="21"/>
    </location>
</feature>
<evidence type="ECO:0000313" key="3">
    <source>
        <dbReference type="Proteomes" id="UP001213000"/>
    </source>
</evidence>
<name>A0AAD5VWT4_9AGAR</name>
<keyword evidence="3" id="KW-1185">Reference proteome</keyword>
<comment type="caution">
    <text evidence="2">The sequence shown here is derived from an EMBL/GenBank/DDBJ whole genome shotgun (WGS) entry which is preliminary data.</text>
</comment>
<protein>
    <submittedName>
        <fullName evidence="2">Uncharacterized protein</fullName>
    </submittedName>
</protein>
<organism evidence="2 3">
    <name type="scientific">Leucocoprinus birnbaumii</name>
    <dbReference type="NCBI Taxonomy" id="56174"/>
    <lineage>
        <taxon>Eukaryota</taxon>
        <taxon>Fungi</taxon>
        <taxon>Dikarya</taxon>
        <taxon>Basidiomycota</taxon>
        <taxon>Agaricomycotina</taxon>
        <taxon>Agaricomycetes</taxon>
        <taxon>Agaricomycetidae</taxon>
        <taxon>Agaricales</taxon>
        <taxon>Agaricineae</taxon>
        <taxon>Agaricaceae</taxon>
        <taxon>Leucocoprinus</taxon>
    </lineage>
</organism>
<accession>A0AAD5VWT4</accession>
<sequence length="748" mass="78258">MRLYWQALSSLLYASLITVQAIHPQLISRQSINPFKPGPQPSRVSTGSRFPRRAPDDLCATINTSLLADLQPLVHVKLPASALTFDSQVCLCIKDLDSYLNSDINMVILTNFVERSSLKDYLSVLIGTSPNRQDCVPDSHACSEECELDDGLDGGLCACASSSISCGGDCGRPTDGCAPLYALKNEAPPTSARVATGCEAGEVGCRATPPENKRAYMPRRVARVKARDTESESPALDIHVVIDLAHLMRALNSLRVHSGILRKNPTTPETSVVLAHTDKIVKTSTKLFLVHTSGSFFNLTMELLLYARRLENKLSLDCDLADDHHFDDVRADAGVLISLTSDMLHWHHIADEHGSSGSTSSDVPIVISLSRLLADLGLGDIKTSIAASGLGELSSDVNAILDGLSIGPGGERGKENARGLGLDALVQQVEGLVGLVLKLGDLDFLLSPKTLSSTKRAALAPISLATLGLMSSTDIAGLSNSLDLVVFASTNARTALSQYGDCGNLVDELSLVAKTAIAIKVACEDFTPSEAIDLPFLIPALEPASPLAPVTSPALRASTTDTLVESKEAPVVIVLDGLLHHLGLGGVSANMTVSGLSPGLSGTLNGILRLLNAGGSKLAARDGGVSFSSVVFSDAGLARAFMVAVESAIDLESKSTTSGPVASLLAGLLPPVLASLQAVLGSPTAIGLVSAVDGLLASAKKMDKSFTSCNCSTGPVSDSSERFVAAVMDIQGWVNDNPDVVRTEGADM</sequence>
<dbReference type="Proteomes" id="UP001213000">
    <property type="component" value="Unassembled WGS sequence"/>
</dbReference>
<evidence type="ECO:0000256" key="1">
    <source>
        <dbReference type="SAM" id="SignalP"/>
    </source>
</evidence>
<dbReference type="EMBL" id="JANIEX010000173">
    <property type="protein sequence ID" value="KAJ3571721.1"/>
    <property type="molecule type" value="Genomic_DNA"/>
</dbReference>
<proteinExistence type="predicted"/>
<dbReference type="AlphaFoldDB" id="A0AAD5VWT4"/>